<accession>A0A1G7FCZ6</accession>
<protein>
    <submittedName>
        <fullName evidence="3">Transcriptional regulator, contains XRE-family HTH domain</fullName>
    </submittedName>
</protein>
<dbReference type="PANTHER" id="PTHR46558">
    <property type="entry name" value="TRACRIPTIONAL REGULATORY PROTEIN-RELATED-RELATED"/>
    <property type="match status" value="1"/>
</dbReference>
<evidence type="ECO:0000259" key="2">
    <source>
        <dbReference type="PROSITE" id="PS50943"/>
    </source>
</evidence>
<evidence type="ECO:0000313" key="3">
    <source>
        <dbReference type="EMBL" id="SDE73803.1"/>
    </source>
</evidence>
<gene>
    <name evidence="3" type="ORF">SAMN05216464_1094</name>
</gene>
<dbReference type="InterPro" id="IPR001387">
    <property type="entry name" value="Cro/C1-type_HTH"/>
</dbReference>
<dbReference type="InterPro" id="IPR010982">
    <property type="entry name" value="Lambda_DNA-bd_dom_sf"/>
</dbReference>
<dbReference type="PANTHER" id="PTHR46558:SF4">
    <property type="entry name" value="DNA-BIDING PHAGE PROTEIN"/>
    <property type="match status" value="1"/>
</dbReference>
<keyword evidence="4" id="KW-1185">Reference proteome</keyword>
<dbReference type="Proteomes" id="UP000199072">
    <property type="component" value="Unassembled WGS sequence"/>
</dbReference>
<keyword evidence="1" id="KW-0238">DNA-binding</keyword>
<dbReference type="STRING" id="1391627.SAMN05216464_1094"/>
<feature type="domain" description="HTH cro/C1-type" evidence="2">
    <location>
        <begin position="6"/>
        <end position="61"/>
    </location>
</feature>
<reference evidence="3 4" key="1">
    <citation type="submission" date="2016-10" db="EMBL/GenBank/DDBJ databases">
        <authorList>
            <person name="de Groot N.N."/>
        </authorList>
    </citation>
    <scope>NUCLEOTIDE SEQUENCE [LARGE SCALE GENOMIC DNA]</scope>
    <source>
        <strain evidence="3 4">47C3B</strain>
    </source>
</reference>
<dbReference type="OrthoDB" id="680346at2"/>
<sequence>MFGEKIKMIRQLRGFSQENVAAKLGIAQNAYSRIETNQTRLDSAMLVKLAEVLGVSPMDILSGQPAIVNFQSNKGTQQSFGYVESVVTGQRELYDKLIAGKDEEIARLSRIIEKLLAKR</sequence>
<dbReference type="AlphaFoldDB" id="A0A1G7FCZ6"/>
<proteinExistence type="predicted"/>
<name>A0A1G7FCZ6_9SPHI</name>
<evidence type="ECO:0000313" key="4">
    <source>
        <dbReference type="Proteomes" id="UP000199072"/>
    </source>
</evidence>
<dbReference type="Pfam" id="PF01381">
    <property type="entry name" value="HTH_3"/>
    <property type="match status" value="1"/>
</dbReference>
<dbReference type="PROSITE" id="PS50943">
    <property type="entry name" value="HTH_CROC1"/>
    <property type="match status" value="1"/>
</dbReference>
<organism evidence="3 4">
    <name type="scientific">Mucilaginibacter pineti</name>
    <dbReference type="NCBI Taxonomy" id="1391627"/>
    <lineage>
        <taxon>Bacteria</taxon>
        <taxon>Pseudomonadati</taxon>
        <taxon>Bacteroidota</taxon>
        <taxon>Sphingobacteriia</taxon>
        <taxon>Sphingobacteriales</taxon>
        <taxon>Sphingobacteriaceae</taxon>
        <taxon>Mucilaginibacter</taxon>
    </lineage>
</organism>
<dbReference type="SUPFAM" id="SSF47413">
    <property type="entry name" value="lambda repressor-like DNA-binding domains"/>
    <property type="match status" value="1"/>
</dbReference>
<dbReference type="CDD" id="cd00093">
    <property type="entry name" value="HTH_XRE"/>
    <property type="match status" value="1"/>
</dbReference>
<dbReference type="EMBL" id="FNAI01000009">
    <property type="protein sequence ID" value="SDE73803.1"/>
    <property type="molecule type" value="Genomic_DNA"/>
</dbReference>
<dbReference type="SMART" id="SM00530">
    <property type="entry name" value="HTH_XRE"/>
    <property type="match status" value="1"/>
</dbReference>
<dbReference type="RefSeq" id="WP_091151279.1">
    <property type="nucleotide sequence ID" value="NZ_FNAI01000009.1"/>
</dbReference>
<dbReference type="Gene3D" id="1.10.260.40">
    <property type="entry name" value="lambda repressor-like DNA-binding domains"/>
    <property type="match status" value="1"/>
</dbReference>
<dbReference type="GO" id="GO:0003677">
    <property type="term" value="F:DNA binding"/>
    <property type="evidence" value="ECO:0007669"/>
    <property type="project" value="UniProtKB-KW"/>
</dbReference>
<evidence type="ECO:0000256" key="1">
    <source>
        <dbReference type="ARBA" id="ARBA00023125"/>
    </source>
</evidence>